<evidence type="ECO:0000256" key="4">
    <source>
        <dbReference type="ARBA" id="ARBA00023136"/>
    </source>
</evidence>
<evidence type="ECO:0000313" key="7">
    <source>
        <dbReference type="EMBL" id="EKS35640.1"/>
    </source>
</evidence>
<reference evidence="7 8" key="1">
    <citation type="submission" date="2012-04" db="EMBL/GenBank/DDBJ databases">
        <title>The Genome Sequence of Afipia clevelandensis ATCC 49720.</title>
        <authorList>
            <consortium name="The Broad Institute Genome Sequencing Platform"/>
            <person name="Earl A."/>
            <person name="Ward D."/>
            <person name="Feldgarden M."/>
            <person name="Gevers D."/>
            <person name="Huys G."/>
            <person name="Walker B."/>
            <person name="Young S.K."/>
            <person name="Zeng Q."/>
            <person name="Gargeya S."/>
            <person name="Fitzgerald M."/>
            <person name="Haas B."/>
            <person name="Abouelleil A."/>
            <person name="Alvarado L."/>
            <person name="Arachchi H.M."/>
            <person name="Berlin A."/>
            <person name="Chapman S.B."/>
            <person name="Goldberg J."/>
            <person name="Griggs A."/>
            <person name="Gujja S."/>
            <person name="Hansen M."/>
            <person name="Howarth C."/>
            <person name="Imamovic A."/>
            <person name="Larimer J."/>
            <person name="McCowen C."/>
            <person name="Montmayeur A."/>
            <person name="Murphy C."/>
            <person name="Neiman D."/>
            <person name="Pearson M."/>
            <person name="Priest M."/>
            <person name="Roberts A."/>
            <person name="Saif S."/>
            <person name="Shea T."/>
            <person name="Sisk P."/>
            <person name="Sykes S."/>
            <person name="Wortman J."/>
            <person name="Nusbaum C."/>
            <person name="Birren B."/>
        </authorList>
    </citation>
    <scope>NUCLEOTIDE SEQUENCE [LARGE SCALE GENOMIC DNA]</scope>
    <source>
        <strain evidence="7 8">ATCC 49720</strain>
    </source>
</reference>
<feature type="transmembrane region" description="Helical" evidence="5">
    <location>
        <begin position="219"/>
        <end position="236"/>
    </location>
</feature>
<sequence length="431" mass="46666">MTVNTSDLPARAPPSIRRNTAAWMKAADIAVVLLAISLPWSTSLVAIFAVAWLALLTPAIQWQEFLDSMKRPASLTPLLLFALAVLGTLWATGVPWAARFHGINPAAKLLAIPVLFYHFERSGRGLWVVLAFLVSCTAVMLASWLMFVDPRLAFDPARSVGVPVKNYIAQSQEFALCAFAAFGAAIYAAKTGRRGTAVLLLGLGAGFLANMAFVASSRTVFVCIPVLFVVLAARYFSGRSFLALMAGVAAVTAVAWMSSPYLRMRVDMIGSEYQRYHQSNAVTSVGERLEFWRKSIKFAAEAPLIGHGTGSTKTLFEQDAVGQTGASAQIIGNPHNQTLNVAVQWGLIGCLVLYAMWFAHLRLFTGSGMAAWIGLVAVVENFVSSLLNSHLFDFHEGWIYVLAVGVAGGMVLRGRRTIESGPQPARQAWRV</sequence>
<evidence type="ECO:0000256" key="3">
    <source>
        <dbReference type="ARBA" id="ARBA00022989"/>
    </source>
</evidence>
<organism evidence="7 8">
    <name type="scientific">Afipia clevelandensis ATCC 49720</name>
    <dbReference type="NCBI Taxonomy" id="883079"/>
    <lineage>
        <taxon>Bacteria</taxon>
        <taxon>Pseudomonadati</taxon>
        <taxon>Pseudomonadota</taxon>
        <taxon>Alphaproteobacteria</taxon>
        <taxon>Hyphomicrobiales</taxon>
        <taxon>Nitrobacteraceae</taxon>
        <taxon>Afipia</taxon>
    </lineage>
</organism>
<accession>K8P7L7</accession>
<dbReference type="HOGENOM" id="CLU_051481_0_0_5"/>
<keyword evidence="4 5" id="KW-0472">Membrane</keyword>
<evidence type="ECO:0000256" key="5">
    <source>
        <dbReference type="SAM" id="Phobius"/>
    </source>
</evidence>
<name>K8P7L7_9BRAD</name>
<dbReference type="PANTHER" id="PTHR37422">
    <property type="entry name" value="TEICHURONIC ACID BIOSYNTHESIS PROTEIN TUAE"/>
    <property type="match status" value="1"/>
</dbReference>
<keyword evidence="2 5" id="KW-0812">Transmembrane</keyword>
<dbReference type="PATRIC" id="fig|883079.3.peg.1878"/>
<feature type="transmembrane region" description="Helical" evidence="5">
    <location>
        <begin position="196"/>
        <end position="213"/>
    </location>
</feature>
<dbReference type="GO" id="GO:0016020">
    <property type="term" value="C:membrane"/>
    <property type="evidence" value="ECO:0007669"/>
    <property type="project" value="UniProtKB-SubCell"/>
</dbReference>
<comment type="caution">
    <text evidence="7">The sequence shown here is derived from an EMBL/GenBank/DDBJ whole genome shotgun (WGS) entry which is preliminary data.</text>
</comment>
<feature type="transmembrane region" description="Helical" evidence="5">
    <location>
        <begin position="371"/>
        <end position="391"/>
    </location>
</feature>
<keyword evidence="8" id="KW-1185">Reference proteome</keyword>
<dbReference type="PANTHER" id="PTHR37422:SF13">
    <property type="entry name" value="LIPOPOLYSACCHARIDE BIOSYNTHESIS PROTEIN PA4999-RELATED"/>
    <property type="match status" value="1"/>
</dbReference>
<dbReference type="AlphaFoldDB" id="K8P7L7"/>
<feature type="transmembrane region" description="Helical" evidence="5">
    <location>
        <begin position="342"/>
        <end position="359"/>
    </location>
</feature>
<feature type="transmembrane region" description="Helical" evidence="5">
    <location>
        <begin position="75"/>
        <end position="96"/>
    </location>
</feature>
<evidence type="ECO:0000256" key="2">
    <source>
        <dbReference type="ARBA" id="ARBA00022692"/>
    </source>
</evidence>
<evidence type="ECO:0000259" key="6">
    <source>
        <dbReference type="Pfam" id="PF04932"/>
    </source>
</evidence>
<protein>
    <recommendedName>
        <fullName evidence="6">O-antigen ligase-related domain-containing protein</fullName>
    </recommendedName>
</protein>
<feature type="domain" description="O-antigen ligase-related" evidence="6">
    <location>
        <begin position="206"/>
        <end position="353"/>
    </location>
</feature>
<feature type="transmembrane region" description="Helical" evidence="5">
    <location>
        <begin position="397"/>
        <end position="414"/>
    </location>
</feature>
<proteinExistence type="predicted"/>
<keyword evidence="3 5" id="KW-1133">Transmembrane helix</keyword>
<gene>
    <name evidence="7" type="ORF">HMPREF9696_01852</name>
</gene>
<dbReference type="EMBL" id="AGWY01000008">
    <property type="protein sequence ID" value="EKS35640.1"/>
    <property type="molecule type" value="Genomic_DNA"/>
</dbReference>
<dbReference type="OrthoDB" id="8129715at2"/>
<dbReference type="InterPro" id="IPR007016">
    <property type="entry name" value="O-antigen_ligase-rel_domated"/>
</dbReference>
<feature type="transmembrane region" description="Helical" evidence="5">
    <location>
        <begin position="167"/>
        <end position="189"/>
    </location>
</feature>
<feature type="transmembrane region" description="Helical" evidence="5">
    <location>
        <begin position="241"/>
        <end position="258"/>
    </location>
</feature>
<dbReference type="Proteomes" id="UP000001095">
    <property type="component" value="Unassembled WGS sequence"/>
</dbReference>
<evidence type="ECO:0000313" key="8">
    <source>
        <dbReference type="Proteomes" id="UP000001095"/>
    </source>
</evidence>
<feature type="transmembrane region" description="Helical" evidence="5">
    <location>
        <begin position="126"/>
        <end position="147"/>
    </location>
</feature>
<feature type="transmembrane region" description="Helical" evidence="5">
    <location>
        <begin position="29"/>
        <end position="55"/>
    </location>
</feature>
<comment type="subcellular location">
    <subcellularLocation>
        <location evidence="1">Membrane</location>
        <topology evidence="1">Multi-pass membrane protein</topology>
    </subcellularLocation>
</comment>
<dbReference type="InterPro" id="IPR051533">
    <property type="entry name" value="WaaL-like"/>
</dbReference>
<dbReference type="Pfam" id="PF04932">
    <property type="entry name" value="Wzy_C"/>
    <property type="match status" value="1"/>
</dbReference>
<evidence type="ECO:0000256" key="1">
    <source>
        <dbReference type="ARBA" id="ARBA00004141"/>
    </source>
</evidence>
<dbReference type="RefSeq" id="WP_002712718.1">
    <property type="nucleotide sequence ID" value="NZ_KB375281.1"/>
</dbReference>